<sequence length="179" mass="19713">MPKTVFLFTILLLANSLKAQTESGSINLGGNMSVITFDQNYVNNATDLALARTVIHELVHAYIKYQLVNQPGGDMGRAIDELFAQIFIGNAPGDPQHVLMANAFVDAMANSLEQWHNDPSVASIEYTRMAWSGGMRDSDAYEELDFTEQNLIISRDAIESRELPPSLEVPLLGIIPTNC</sequence>
<dbReference type="EMBL" id="MAAX01000048">
    <property type="protein sequence ID" value="OUS19056.1"/>
    <property type="molecule type" value="Genomic_DNA"/>
</dbReference>
<dbReference type="AlphaFoldDB" id="A0A1Z8B8Y7"/>
<evidence type="ECO:0008006" key="4">
    <source>
        <dbReference type="Google" id="ProtNLM"/>
    </source>
</evidence>
<evidence type="ECO:0000256" key="1">
    <source>
        <dbReference type="SAM" id="SignalP"/>
    </source>
</evidence>
<accession>A0A1Z8B8Y7</accession>
<organism evidence="2 3">
    <name type="scientific">Nonlabens dokdonensis</name>
    <dbReference type="NCBI Taxonomy" id="328515"/>
    <lineage>
        <taxon>Bacteria</taxon>
        <taxon>Pseudomonadati</taxon>
        <taxon>Bacteroidota</taxon>
        <taxon>Flavobacteriia</taxon>
        <taxon>Flavobacteriales</taxon>
        <taxon>Flavobacteriaceae</taxon>
        <taxon>Nonlabens</taxon>
    </lineage>
</organism>
<reference evidence="3" key="1">
    <citation type="journal article" date="2017" name="Proc. Natl. Acad. Sci. U.S.A.">
        <title>Simulation of Deepwater Horizon oil plume reveals substrate specialization within a complex community of hydrocarbon-degraders.</title>
        <authorList>
            <person name="Hu P."/>
            <person name="Dubinsky E.A."/>
            <person name="Probst A.J."/>
            <person name="Wang J."/>
            <person name="Sieber C.M.K."/>
            <person name="Tom L.M."/>
            <person name="Gardinali P."/>
            <person name="Banfield J.F."/>
            <person name="Atlas R.M."/>
            <person name="Andersen G.L."/>
        </authorList>
    </citation>
    <scope>NUCLEOTIDE SEQUENCE [LARGE SCALE GENOMIC DNA]</scope>
</reference>
<dbReference type="Proteomes" id="UP000196102">
    <property type="component" value="Unassembled WGS sequence"/>
</dbReference>
<evidence type="ECO:0000313" key="3">
    <source>
        <dbReference type="Proteomes" id="UP000196102"/>
    </source>
</evidence>
<name>A0A1Z8B8Y7_9FLAO</name>
<feature type="chain" id="PRO_5012916147" description="SprT-like domain-containing protein" evidence="1">
    <location>
        <begin position="20"/>
        <end position="179"/>
    </location>
</feature>
<keyword evidence="1" id="KW-0732">Signal</keyword>
<dbReference type="RefSeq" id="WP_303685872.1">
    <property type="nucleotide sequence ID" value="NZ_CAJXYO010000006.1"/>
</dbReference>
<feature type="signal peptide" evidence="1">
    <location>
        <begin position="1"/>
        <end position="19"/>
    </location>
</feature>
<proteinExistence type="predicted"/>
<protein>
    <recommendedName>
        <fullName evidence="4">SprT-like domain-containing protein</fullName>
    </recommendedName>
</protein>
<gene>
    <name evidence="2" type="ORF">A9Q93_02830</name>
</gene>
<comment type="caution">
    <text evidence="2">The sequence shown here is derived from an EMBL/GenBank/DDBJ whole genome shotgun (WGS) entry which is preliminary data.</text>
</comment>
<evidence type="ECO:0000313" key="2">
    <source>
        <dbReference type="EMBL" id="OUS19056.1"/>
    </source>
</evidence>